<dbReference type="SUPFAM" id="SSF53474">
    <property type="entry name" value="alpha/beta-Hydrolases"/>
    <property type="match status" value="1"/>
</dbReference>
<dbReference type="PANTHER" id="PTHR48081">
    <property type="entry name" value="AB HYDROLASE SUPERFAMILY PROTEIN C4A8.06C"/>
    <property type="match status" value="1"/>
</dbReference>
<comment type="similarity">
    <text evidence="1">Belongs to the 'GDXG' lipolytic enzyme family.</text>
</comment>
<evidence type="ECO:0000313" key="7">
    <source>
        <dbReference type="Proteomes" id="UP000255355"/>
    </source>
</evidence>
<sequence>MTEIRVRESLSEPGVVVNPDGGGLASRALLLACRGVVRPLIRHYPIHPVTMPLASTVVDGLARLRPHPAGVEREGVQLNGFRMEIVRPAGARRALRDGAVMYMHGGGFFICGLDSHRPVAAALARRTGLPVLNVEYRQLPSTPIAGSIDDCLTAYRWLLRHGADPARVVFAGDSAGGFLTFATALRAIASGLPAPAGLVGLSPALDLDCEAKRDYVNIGRDAYIPLSAMEQMVRYGASPAAQDGSHGTVHRIGQHGNGRGAEMPQHLRTRGVGQCGNGRDKGGAAPHTDAGYGGLDPALSPVNGDLAGLPPALLIVGEDELLRYDCELMARRLTAVGVPNSLELWRGQVHAFMSIVPGLPESRAALGRVARFVRARIESERAARTA</sequence>
<dbReference type="AlphaFoldDB" id="A0A370GYY0"/>
<evidence type="ECO:0000256" key="4">
    <source>
        <dbReference type="SAM" id="MobiDB-lite"/>
    </source>
</evidence>
<dbReference type="RefSeq" id="WP_246011481.1">
    <property type="nucleotide sequence ID" value="NZ_QQAZ01000008.1"/>
</dbReference>
<evidence type="ECO:0000259" key="5">
    <source>
        <dbReference type="Pfam" id="PF07859"/>
    </source>
</evidence>
<reference evidence="6 7" key="1">
    <citation type="submission" date="2018-07" db="EMBL/GenBank/DDBJ databases">
        <title>Genomic Encyclopedia of Type Strains, Phase IV (KMG-IV): sequencing the most valuable type-strain genomes for metagenomic binning, comparative biology and taxonomic classification.</title>
        <authorList>
            <person name="Goeker M."/>
        </authorList>
    </citation>
    <scope>NUCLEOTIDE SEQUENCE [LARGE SCALE GENOMIC DNA]</scope>
    <source>
        <strain evidence="6 7">DSM 44952</strain>
    </source>
</reference>
<dbReference type="Pfam" id="PF07859">
    <property type="entry name" value="Abhydrolase_3"/>
    <property type="match status" value="2"/>
</dbReference>
<evidence type="ECO:0000256" key="2">
    <source>
        <dbReference type="ARBA" id="ARBA00022801"/>
    </source>
</evidence>
<gene>
    <name evidence="6" type="ORF">DFR68_108323</name>
</gene>
<dbReference type="InterPro" id="IPR029058">
    <property type="entry name" value="AB_hydrolase_fold"/>
</dbReference>
<feature type="active site" evidence="3">
    <location>
        <position position="174"/>
    </location>
</feature>
<comment type="caution">
    <text evidence="6">The sequence shown here is derived from an EMBL/GenBank/DDBJ whole genome shotgun (WGS) entry which is preliminary data.</text>
</comment>
<evidence type="ECO:0000256" key="1">
    <source>
        <dbReference type="ARBA" id="ARBA00010515"/>
    </source>
</evidence>
<keyword evidence="7" id="KW-1185">Reference proteome</keyword>
<proteinExistence type="inferred from homology"/>
<organism evidence="6 7">
    <name type="scientific">Nocardia mexicana</name>
    <dbReference type="NCBI Taxonomy" id="279262"/>
    <lineage>
        <taxon>Bacteria</taxon>
        <taxon>Bacillati</taxon>
        <taxon>Actinomycetota</taxon>
        <taxon>Actinomycetes</taxon>
        <taxon>Mycobacteriales</taxon>
        <taxon>Nocardiaceae</taxon>
        <taxon>Nocardia</taxon>
    </lineage>
</organism>
<protein>
    <submittedName>
        <fullName evidence="6">Acetyl esterase/lipase</fullName>
    </submittedName>
</protein>
<name>A0A370GYY0_9NOCA</name>
<evidence type="ECO:0000313" key="6">
    <source>
        <dbReference type="EMBL" id="RDI48490.1"/>
    </source>
</evidence>
<dbReference type="EMBL" id="QQAZ01000008">
    <property type="protein sequence ID" value="RDI48490.1"/>
    <property type="molecule type" value="Genomic_DNA"/>
</dbReference>
<dbReference type="Gene3D" id="3.40.50.1820">
    <property type="entry name" value="alpha/beta hydrolase"/>
    <property type="match status" value="1"/>
</dbReference>
<dbReference type="GO" id="GO:0004806">
    <property type="term" value="F:triacylglycerol lipase activity"/>
    <property type="evidence" value="ECO:0007669"/>
    <property type="project" value="TreeGrafter"/>
</dbReference>
<dbReference type="PROSITE" id="PS01174">
    <property type="entry name" value="LIPASE_GDXG_SER"/>
    <property type="match status" value="1"/>
</dbReference>
<keyword evidence="2" id="KW-0378">Hydrolase</keyword>
<dbReference type="PANTHER" id="PTHR48081:SF30">
    <property type="entry name" value="ACETYL-HYDROLASE LIPR-RELATED"/>
    <property type="match status" value="1"/>
</dbReference>
<dbReference type="InterPro" id="IPR013094">
    <property type="entry name" value="AB_hydrolase_3"/>
</dbReference>
<feature type="domain" description="Alpha/beta hydrolase fold-3" evidence="5">
    <location>
        <begin position="100"/>
        <end position="243"/>
    </location>
</feature>
<feature type="region of interest" description="Disordered" evidence="4">
    <location>
        <begin position="239"/>
        <end position="292"/>
    </location>
</feature>
<feature type="domain" description="Alpha/beta hydrolase fold-3" evidence="5">
    <location>
        <begin position="296"/>
        <end position="353"/>
    </location>
</feature>
<dbReference type="Proteomes" id="UP000255355">
    <property type="component" value="Unassembled WGS sequence"/>
</dbReference>
<dbReference type="InterPro" id="IPR050300">
    <property type="entry name" value="GDXG_lipolytic_enzyme"/>
</dbReference>
<dbReference type="STRING" id="1210089.GCA_001613165_04441"/>
<evidence type="ECO:0000256" key="3">
    <source>
        <dbReference type="PROSITE-ProRule" id="PRU10038"/>
    </source>
</evidence>
<dbReference type="InterPro" id="IPR033140">
    <property type="entry name" value="Lipase_GDXG_put_SER_AS"/>
</dbReference>
<accession>A0A370GYY0</accession>